<dbReference type="RefSeq" id="WP_045070089.1">
    <property type="nucleotide sequence ID" value="NZ_JZSL01000021.1"/>
</dbReference>
<accession>A0A2T3MFJ4</accession>
<dbReference type="Proteomes" id="UP000240410">
    <property type="component" value="Unassembled WGS sequence"/>
</dbReference>
<dbReference type="OrthoDB" id="6315445at2"/>
<comment type="caution">
    <text evidence="1">The sequence shown here is derived from an EMBL/GenBank/DDBJ whole genome shotgun (WGS) entry which is preliminary data.</text>
</comment>
<reference evidence="1 2" key="1">
    <citation type="submission" date="2018-03" db="EMBL/GenBank/DDBJ databases">
        <title>Whole genome sequencing of Histamine producing bacteria.</title>
        <authorList>
            <person name="Butler K."/>
        </authorList>
    </citation>
    <scope>NUCLEOTIDE SEQUENCE [LARGE SCALE GENOMIC DNA]</scope>
    <source>
        <strain evidence="1 2">ATCC 33979</strain>
    </source>
</reference>
<evidence type="ECO:0000313" key="2">
    <source>
        <dbReference type="Proteomes" id="UP000240410"/>
    </source>
</evidence>
<name>A0A2T3MFJ4_PHOLE</name>
<gene>
    <name evidence="1" type="ORF">CTM89_03355</name>
</gene>
<protein>
    <submittedName>
        <fullName evidence="1">Uncharacterized protein</fullName>
    </submittedName>
</protein>
<evidence type="ECO:0000313" key="1">
    <source>
        <dbReference type="EMBL" id="PSV92698.1"/>
    </source>
</evidence>
<proteinExistence type="predicted"/>
<dbReference type="AlphaFoldDB" id="A0A2T3MFJ4"/>
<organism evidence="1 2">
    <name type="scientific">Photobacterium leiognathi</name>
    <dbReference type="NCBI Taxonomy" id="553611"/>
    <lineage>
        <taxon>Bacteria</taxon>
        <taxon>Pseudomonadati</taxon>
        <taxon>Pseudomonadota</taxon>
        <taxon>Gammaproteobacteria</taxon>
        <taxon>Vibrionales</taxon>
        <taxon>Vibrionaceae</taxon>
        <taxon>Photobacterium</taxon>
    </lineage>
</organism>
<dbReference type="EMBL" id="PYOJ01000003">
    <property type="protein sequence ID" value="PSV92698.1"/>
    <property type="molecule type" value="Genomic_DNA"/>
</dbReference>
<sequence>MKELQFSTVEKKGIKLHRIALEDNEFNELNRARNILFRVLNHEELYDNLIESYVDAKSAMYELSIRSVSDYSSNYNKSHYNRNKLNRLYFNTLNLSKLYLDKHYREIKKENGTKKVKCFSFSITKTQDTLDSVQQQRRLISNSNQDYMLGCQLRNFVQHSSLPVTNYVSGVRFSNKSEQAFAVFHIPLDKERLIQGGIKKNMLVDYSNEIDLHKIMDGYIKAISEIYVENNRLIKDVVDSCVDIINSKKKFIEDNFSKLNYGIDVVDVDKEKRLFSLSLEWFSVVDYLQQKNLHTLNFDNFKHNPYKY</sequence>